<evidence type="ECO:0000256" key="1">
    <source>
        <dbReference type="SAM" id="Phobius"/>
    </source>
</evidence>
<name>A0A6G0Y5I6_APHCR</name>
<comment type="caution">
    <text evidence="2">The sequence shown here is derived from an EMBL/GenBank/DDBJ whole genome shotgun (WGS) entry which is preliminary data.</text>
</comment>
<dbReference type="EMBL" id="VUJU01006105">
    <property type="protein sequence ID" value="KAF0749422.1"/>
    <property type="molecule type" value="Genomic_DNA"/>
</dbReference>
<gene>
    <name evidence="2" type="ORF">FWK35_00010991</name>
</gene>
<keyword evidence="1" id="KW-1133">Transmembrane helix</keyword>
<feature type="transmembrane region" description="Helical" evidence="1">
    <location>
        <begin position="7"/>
        <end position="26"/>
    </location>
</feature>
<accession>A0A6G0Y5I6</accession>
<keyword evidence="1" id="KW-0812">Transmembrane</keyword>
<feature type="non-terminal residue" evidence="2">
    <location>
        <position position="1"/>
    </location>
</feature>
<protein>
    <submittedName>
        <fullName evidence="2">Uncharacterized protein</fullName>
    </submittedName>
</protein>
<evidence type="ECO:0000313" key="2">
    <source>
        <dbReference type="EMBL" id="KAF0749422.1"/>
    </source>
</evidence>
<keyword evidence="1" id="KW-0472">Membrane</keyword>
<dbReference type="Proteomes" id="UP000478052">
    <property type="component" value="Unassembled WGS sequence"/>
</dbReference>
<keyword evidence="3" id="KW-1185">Reference proteome</keyword>
<dbReference type="OrthoDB" id="6765993at2759"/>
<sequence length="91" mass="10802">IFIEYIYIYSILADNCIVIFIFITIINFLFLLLISCFFYFIRTFVNFVNIFLMIRRSSNSNYSVLGIIREINRSPFDFSEGESELVSVLKK</sequence>
<organism evidence="2 3">
    <name type="scientific">Aphis craccivora</name>
    <name type="common">Cowpea aphid</name>
    <dbReference type="NCBI Taxonomy" id="307492"/>
    <lineage>
        <taxon>Eukaryota</taxon>
        <taxon>Metazoa</taxon>
        <taxon>Ecdysozoa</taxon>
        <taxon>Arthropoda</taxon>
        <taxon>Hexapoda</taxon>
        <taxon>Insecta</taxon>
        <taxon>Pterygota</taxon>
        <taxon>Neoptera</taxon>
        <taxon>Paraneoptera</taxon>
        <taxon>Hemiptera</taxon>
        <taxon>Sternorrhyncha</taxon>
        <taxon>Aphidomorpha</taxon>
        <taxon>Aphidoidea</taxon>
        <taxon>Aphididae</taxon>
        <taxon>Aphidini</taxon>
        <taxon>Aphis</taxon>
        <taxon>Aphis</taxon>
    </lineage>
</organism>
<reference evidence="2 3" key="1">
    <citation type="submission" date="2019-08" db="EMBL/GenBank/DDBJ databases">
        <title>Whole genome of Aphis craccivora.</title>
        <authorList>
            <person name="Voronova N.V."/>
            <person name="Shulinski R.S."/>
            <person name="Bandarenka Y.V."/>
            <person name="Zhorov D.G."/>
            <person name="Warner D."/>
        </authorList>
    </citation>
    <scope>NUCLEOTIDE SEQUENCE [LARGE SCALE GENOMIC DNA]</scope>
    <source>
        <strain evidence="2">180601</strain>
        <tissue evidence="2">Whole Body</tissue>
    </source>
</reference>
<dbReference type="AlphaFoldDB" id="A0A6G0Y5I6"/>
<feature type="transmembrane region" description="Helical" evidence="1">
    <location>
        <begin position="32"/>
        <end position="54"/>
    </location>
</feature>
<evidence type="ECO:0000313" key="3">
    <source>
        <dbReference type="Proteomes" id="UP000478052"/>
    </source>
</evidence>
<proteinExistence type="predicted"/>